<comment type="similarity">
    <text evidence="5 18">Belongs to the CDS family.</text>
</comment>
<keyword evidence="8" id="KW-1003">Cell membrane</keyword>
<feature type="transmembrane region" description="Helical" evidence="19">
    <location>
        <begin position="185"/>
        <end position="204"/>
    </location>
</feature>
<comment type="subcellular location">
    <subcellularLocation>
        <location evidence="2">Cell membrane</location>
        <topology evidence="2">Multi-pass membrane protein</topology>
    </subcellularLocation>
</comment>
<feature type="transmembrane region" description="Helical" evidence="19">
    <location>
        <begin position="255"/>
        <end position="273"/>
    </location>
</feature>
<feature type="transmembrane region" description="Helical" evidence="19">
    <location>
        <begin position="145"/>
        <end position="164"/>
    </location>
</feature>
<evidence type="ECO:0000256" key="5">
    <source>
        <dbReference type="ARBA" id="ARBA00010185"/>
    </source>
</evidence>
<dbReference type="PANTHER" id="PTHR46382:SF1">
    <property type="entry name" value="PHOSPHATIDATE CYTIDYLYLTRANSFERASE"/>
    <property type="match status" value="1"/>
</dbReference>
<keyword evidence="11 18" id="KW-0812">Transmembrane</keyword>
<dbReference type="EMBL" id="JACOOK010000001">
    <property type="protein sequence ID" value="MBC5615953.1"/>
    <property type="molecule type" value="Genomic_DNA"/>
</dbReference>
<evidence type="ECO:0000256" key="8">
    <source>
        <dbReference type="ARBA" id="ARBA00022475"/>
    </source>
</evidence>
<evidence type="ECO:0000313" key="21">
    <source>
        <dbReference type="Proteomes" id="UP000636891"/>
    </source>
</evidence>
<sequence length="275" mass="29374">MNKTLYVRTLSGIALLIVVLGTVLWSPYSMLALGVFLTAGIMREFYRIGRLTGARPLTTYPIVVGAAIVVLAFLIKTGTLAPVCLAAALPAVFVLFIAELYRKQPSPLTNIAWEIAGIVYAAVPMALFVTLPVAVRGAAIDYSPAVLLSILFIVWANDVGAYLFGVAFGRRKLFERISPNKSWEGFFGGVACAVGVGMLVALWQDASVPAWAGAGGIVAVTGVFGDLVESMFKRSVGIKDSGNILPGHGGFLDRFDALILALPFVYTYFSIIFTL</sequence>
<keyword evidence="16" id="KW-0594">Phospholipid biosynthesis</keyword>
<evidence type="ECO:0000256" key="19">
    <source>
        <dbReference type="SAM" id="Phobius"/>
    </source>
</evidence>
<comment type="pathway">
    <text evidence="3 18">Phospholipid metabolism; CDP-diacylglycerol biosynthesis; CDP-diacylglycerol from sn-glycerol 3-phosphate: step 3/3.</text>
</comment>
<evidence type="ECO:0000256" key="1">
    <source>
        <dbReference type="ARBA" id="ARBA00001698"/>
    </source>
</evidence>
<evidence type="ECO:0000313" key="20">
    <source>
        <dbReference type="EMBL" id="MBC5615953.1"/>
    </source>
</evidence>
<evidence type="ECO:0000256" key="3">
    <source>
        <dbReference type="ARBA" id="ARBA00005119"/>
    </source>
</evidence>
<accession>A0ABR7CJV8</accession>
<keyword evidence="21" id="KW-1185">Reference proteome</keyword>
<feature type="transmembrane region" description="Helical" evidence="19">
    <location>
        <begin position="57"/>
        <end position="74"/>
    </location>
</feature>
<keyword evidence="15 19" id="KW-0472">Membrane</keyword>
<feature type="transmembrane region" description="Helical" evidence="19">
    <location>
        <begin position="210"/>
        <end position="228"/>
    </location>
</feature>
<keyword evidence="12 18" id="KW-0548">Nucleotidyltransferase</keyword>
<dbReference type="Pfam" id="PF01148">
    <property type="entry name" value="CTP_transf_1"/>
    <property type="match status" value="1"/>
</dbReference>
<feature type="transmembrane region" description="Helical" evidence="19">
    <location>
        <begin position="113"/>
        <end position="133"/>
    </location>
</feature>
<evidence type="ECO:0000256" key="4">
    <source>
        <dbReference type="ARBA" id="ARBA00005189"/>
    </source>
</evidence>
<feature type="transmembrane region" description="Helical" evidence="19">
    <location>
        <begin position="12"/>
        <end position="37"/>
    </location>
</feature>
<protein>
    <recommendedName>
        <fullName evidence="7 18">Phosphatidate cytidylyltransferase</fullName>
        <ecNumber evidence="6 18">2.7.7.41</ecNumber>
    </recommendedName>
</protein>
<evidence type="ECO:0000256" key="6">
    <source>
        <dbReference type="ARBA" id="ARBA00012487"/>
    </source>
</evidence>
<evidence type="ECO:0000256" key="16">
    <source>
        <dbReference type="ARBA" id="ARBA00023209"/>
    </source>
</evidence>
<name>A0ABR7CJV8_9BACT</name>
<keyword evidence="9" id="KW-0444">Lipid biosynthesis</keyword>
<comment type="pathway">
    <text evidence="4">Lipid metabolism.</text>
</comment>
<evidence type="ECO:0000256" key="10">
    <source>
        <dbReference type="ARBA" id="ARBA00022679"/>
    </source>
</evidence>
<comment type="catalytic activity">
    <reaction evidence="1 18">
        <text>a 1,2-diacyl-sn-glycero-3-phosphate + CTP + H(+) = a CDP-1,2-diacyl-sn-glycerol + diphosphate</text>
        <dbReference type="Rhea" id="RHEA:16229"/>
        <dbReference type="ChEBI" id="CHEBI:15378"/>
        <dbReference type="ChEBI" id="CHEBI:33019"/>
        <dbReference type="ChEBI" id="CHEBI:37563"/>
        <dbReference type="ChEBI" id="CHEBI:58332"/>
        <dbReference type="ChEBI" id="CHEBI:58608"/>
        <dbReference type="EC" id="2.7.7.41"/>
    </reaction>
</comment>
<evidence type="ECO:0000256" key="14">
    <source>
        <dbReference type="ARBA" id="ARBA00023098"/>
    </source>
</evidence>
<keyword evidence="17" id="KW-1208">Phospholipid metabolism</keyword>
<dbReference type="EC" id="2.7.7.41" evidence="6 18"/>
<keyword evidence="14" id="KW-0443">Lipid metabolism</keyword>
<organism evidence="20 21">
    <name type="scientific">Alistipes hominis</name>
    <dbReference type="NCBI Taxonomy" id="2763015"/>
    <lineage>
        <taxon>Bacteria</taxon>
        <taxon>Pseudomonadati</taxon>
        <taxon>Bacteroidota</taxon>
        <taxon>Bacteroidia</taxon>
        <taxon>Bacteroidales</taxon>
        <taxon>Rikenellaceae</taxon>
        <taxon>Alistipes</taxon>
    </lineage>
</organism>
<proteinExistence type="inferred from homology"/>
<comment type="caution">
    <text evidence="20">The sequence shown here is derived from an EMBL/GenBank/DDBJ whole genome shotgun (WGS) entry which is preliminary data.</text>
</comment>
<evidence type="ECO:0000256" key="18">
    <source>
        <dbReference type="RuleBase" id="RU003938"/>
    </source>
</evidence>
<keyword evidence="13 19" id="KW-1133">Transmembrane helix</keyword>
<gene>
    <name evidence="20" type="ORF">H8S08_02825</name>
</gene>
<evidence type="ECO:0000256" key="12">
    <source>
        <dbReference type="ARBA" id="ARBA00022695"/>
    </source>
</evidence>
<evidence type="ECO:0000256" key="2">
    <source>
        <dbReference type="ARBA" id="ARBA00004651"/>
    </source>
</evidence>
<dbReference type="GO" id="GO:0016779">
    <property type="term" value="F:nucleotidyltransferase activity"/>
    <property type="evidence" value="ECO:0007669"/>
    <property type="project" value="UniProtKB-KW"/>
</dbReference>
<dbReference type="PROSITE" id="PS01315">
    <property type="entry name" value="CDS"/>
    <property type="match status" value="1"/>
</dbReference>
<feature type="transmembrane region" description="Helical" evidence="19">
    <location>
        <begin position="80"/>
        <end position="101"/>
    </location>
</feature>
<evidence type="ECO:0000256" key="17">
    <source>
        <dbReference type="ARBA" id="ARBA00023264"/>
    </source>
</evidence>
<dbReference type="InterPro" id="IPR000374">
    <property type="entry name" value="PC_trans"/>
</dbReference>
<evidence type="ECO:0000256" key="11">
    <source>
        <dbReference type="ARBA" id="ARBA00022692"/>
    </source>
</evidence>
<evidence type="ECO:0000256" key="7">
    <source>
        <dbReference type="ARBA" id="ARBA00019373"/>
    </source>
</evidence>
<dbReference type="Proteomes" id="UP000636891">
    <property type="component" value="Unassembled WGS sequence"/>
</dbReference>
<evidence type="ECO:0000256" key="15">
    <source>
        <dbReference type="ARBA" id="ARBA00023136"/>
    </source>
</evidence>
<reference evidence="20 21" key="1">
    <citation type="submission" date="2020-08" db="EMBL/GenBank/DDBJ databases">
        <title>Genome public.</title>
        <authorList>
            <person name="Liu C."/>
            <person name="Sun Q."/>
        </authorList>
    </citation>
    <scope>NUCLEOTIDE SEQUENCE [LARGE SCALE GENOMIC DNA]</scope>
    <source>
        <strain evidence="20 21">New-7</strain>
    </source>
</reference>
<keyword evidence="10 18" id="KW-0808">Transferase</keyword>
<evidence type="ECO:0000256" key="9">
    <source>
        <dbReference type="ARBA" id="ARBA00022516"/>
    </source>
</evidence>
<evidence type="ECO:0000256" key="13">
    <source>
        <dbReference type="ARBA" id="ARBA00022989"/>
    </source>
</evidence>
<dbReference type="PANTHER" id="PTHR46382">
    <property type="entry name" value="PHOSPHATIDATE CYTIDYLYLTRANSFERASE"/>
    <property type="match status" value="1"/>
</dbReference>